<gene>
    <name evidence="1" type="ORF">G8759_10300</name>
</gene>
<evidence type="ECO:0000313" key="2">
    <source>
        <dbReference type="Proteomes" id="UP000501802"/>
    </source>
</evidence>
<dbReference type="Proteomes" id="UP000501802">
    <property type="component" value="Chromosome"/>
</dbReference>
<accession>A0A6G9AKL2</accession>
<dbReference type="AlphaFoldDB" id="A0A6G9AKL2"/>
<keyword evidence="2" id="KW-1185">Reference proteome</keyword>
<organism evidence="1 2">
    <name type="scientific">Spirosoma aureum</name>
    <dbReference type="NCBI Taxonomy" id="2692134"/>
    <lineage>
        <taxon>Bacteria</taxon>
        <taxon>Pseudomonadati</taxon>
        <taxon>Bacteroidota</taxon>
        <taxon>Cytophagia</taxon>
        <taxon>Cytophagales</taxon>
        <taxon>Cytophagaceae</taxon>
        <taxon>Spirosoma</taxon>
    </lineage>
</organism>
<reference evidence="1 2" key="1">
    <citation type="submission" date="2020-03" db="EMBL/GenBank/DDBJ databases">
        <authorList>
            <person name="Kim M.K."/>
        </authorList>
    </citation>
    <scope>NUCLEOTIDE SEQUENCE [LARGE SCALE GENOMIC DNA]</scope>
    <source>
        <strain evidence="1 2">BT328</strain>
    </source>
</reference>
<dbReference type="RefSeq" id="WP_167207629.1">
    <property type="nucleotide sequence ID" value="NZ_CP050063.1"/>
</dbReference>
<dbReference type="EMBL" id="CP050063">
    <property type="protein sequence ID" value="QIP12988.1"/>
    <property type="molecule type" value="Genomic_DNA"/>
</dbReference>
<name>A0A6G9AKL2_9BACT</name>
<sequence>MSKLYPLLTLERMPEIFDAEEIRELMALLIVSLVRSKEFHHLTRHQQAYTIDFCTSVQALLLRAYDSPHS</sequence>
<proteinExistence type="predicted"/>
<protein>
    <submittedName>
        <fullName evidence="1">Uncharacterized protein</fullName>
    </submittedName>
</protein>
<dbReference type="KEGG" id="spib:G8759_10300"/>
<evidence type="ECO:0000313" key="1">
    <source>
        <dbReference type="EMBL" id="QIP12988.1"/>
    </source>
</evidence>